<comment type="similarity">
    <text evidence="1">Belongs to the short-chain dehydrogenases/reductases (SDR) family.</text>
</comment>
<comment type="caution">
    <text evidence="3">The sequence shown here is derived from an EMBL/GenBank/DDBJ whole genome shotgun (WGS) entry which is preliminary data.</text>
</comment>
<dbReference type="PANTHER" id="PTHR43943:SF17">
    <property type="entry name" value="3-PHENYLPROPIONATE-DIHYDRODIOL_CINNAMIC ACID-DIHYDRODIOL DEHYDROGENASE"/>
    <property type="match status" value="1"/>
</dbReference>
<evidence type="ECO:0000256" key="2">
    <source>
        <dbReference type="ARBA" id="ARBA00023002"/>
    </source>
</evidence>
<dbReference type="SUPFAM" id="SSF51735">
    <property type="entry name" value="NAD(P)-binding Rossmann-fold domains"/>
    <property type="match status" value="1"/>
</dbReference>
<gene>
    <name evidence="3" type="ORF">OMW55_03680</name>
</gene>
<dbReference type="RefSeq" id="WP_264880904.1">
    <property type="nucleotide sequence ID" value="NZ_JAPDOB010000001.1"/>
</dbReference>
<protein>
    <submittedName>
        <fullName evidence="3">SDR family oxidoreductase</fullName>
    </submittedName>
</protein>
<dbReference type="Gene3D" id="3.40.50.720">
    <property type="entry name" value="NAD(P)-binding Rossmann-like Domain"/>
    <property type="match status" value="1"/>
</dbReference>
<dbReference type="PANTHER" id="PTHR43943">
    <property type="entry name" value="DEHYDROGENASE/REDUCTASE (SDR FAMILY) MEMBER 4"/>
    <property type="match status" value="1"/>
</dbReference>
<organism evidence="3 4">
    <name type="scientific">Sphingomonas arvum</name>
    <dbReference type="NCBI Taxonomy" id="2992113"/>
    <lineage>
        <taxon>Bacteria</taxon>
        <taxon>Pseudomonadati</taxon>
        <taxon>Pseudomonadota</taxon>
        <taxon>Alphaproteobacteria</taxon>
        <taxon>Sphingomonadales</taxon>
        <taxon>Sphingomonadaceae</taxon>
        <taxon>Sphingomonas</taxon>
    </lineage>
</organism>
<dbReference type="InterPro" id="IPR036291">
    <property type="entry name" value="NAD(P)-bd_dom_sf"/>
</dbReference>
<name>A0ABT3JCV2_9SPHN</name>
<accession>A0ABT3JCV2</accession>
<keyword evidence="2" id="KW-0560">Oxidoreductase</keyword>
<keyword evidence="4" id="KW-1185">Reference proteome</keyword>
<sequence>MDLQLKGKRAIVTGASRGIGRAIGDALAREGASIAICARGQAGIDEAVSAFQAAGAKAYGEATDVRDSKKFAGWFGRAVEQLGGLDVLISNVSTRVEGSGDQWWRDTFEADLQQHVRAFELAVPQLKQSASPAVVFVSSIASTLTQLPPYEVAYGAMKAALTSFAGQMAVVHGKHGIRVNLVAPGPIDFEGGFWDDVKQAQPAIFDRAASLSALGRMGRPHEVANAAVFLASPAASYITGANLRIDGGLLRTANF</sequence>
<dbReference type="Pfam" id="PF13561">
    <property type="entry name" value="adh_short_C2"/>
    <property type="match status" value="1"/>
</dbReference>
<proteinExistence type="inferred from homology"/>
<dbReference type="EMBL" id="JAPDOB010000001">
    <property type="protein sequence ID" value="MCW3796905.1"/>
    <property type="molecule type" value="Genomic_DNA"/>
</dbReference>
<dbReference type="Proteomes" id="UP001526246">
    <property type="component" value="Unassembled WGS sequence"/>
</dbReference>
<evidence type="ECO:0000313" key="3">
    <source>
        <dbReference type="EMBL" id="MCW3796905.1"/>
    </source>
</evidence>
<evidence type="ECO:0000256" key="1">
    <source>
        <dbReference type="ARBA" id="ARBA00006484"/>
    </source>
</evidence>
<evidence type="ECO:0000313" key="4">
    <source>
        <dbReference type="Proteomes" id="UP001526246"/>
    </source>
</evidence>
<reference evidence="3 4" key="1">
    <citation type="submission" date="2022-10" db="EMBL/GenBank/DDBJ databases">
        <title>Sphingomonas sp.</title>
        <authorList>
            <person name="Jin C."/>
        </authorList>
    </citation>
    <scope>NUCLEOTIDE SEQUENCE [LARGE SCALE GENOMIC DNA]</scope>
    <source>
        <strain evidence="3 4">BN140010</strain>
    </source>
</reference>
<dbReference type="PRINTS" id="PR00081">
    <property type="entry name" value="GDHRDH"/>
</dbReference>
<dbReference type="InterPro" id="IPR002347">
    <property type="entry name" value="SDR_fam"/>
</dbReference>